<dbReference type="FunFam" id="3.40.50.300:FF:000016">
    <property type="entry name" value="Oligopeptide ABC transporter ATP-binding component"/>
    <property type="match status" value="2"/>
</dbReference>
<dbReference type="GO" id="GO:0015833">
    <property type="term" value="P:peptide transport"/>
    <property type="evidence" value="ECO:0007669"/>
    <property type="project" value="InterPro"/>
</dbReference>
<name>A0A1M6AD74_9RHOB</name>
<feature type="domain" description="ABC transporter" evidence="9">
    <location>
        <begin position="8"/>
        <end position="255"/>
    </location>
</feature>
<dbReference type="InterPro" id="IPR017871">
    <property type="entry name" value="ABC_transporter-like_CS"/>
</dbReference>
<evidence type="ECO:0000256" key="4">
    <source>
        <dbReference type="ARBA" id="ARBA00022475"/>
    </source>
</evidence>
<dbReference type="NCBIfam" id="NF008453">
    <property type="entry name" value="PRK11308.1"/>
    <property type="match status" value="2"/>
</dbReference>
<dbReference type="Pfam" id="PF00005">
    <property type="entry name" value="ABC_tran"/>
    <property type="match status" value="2"/>
</dbReference>
<dbReference type="InterPro" id="IPR050388">
    <property type="entry name" value="ABC_Ni/Peptide_Import"/>
</dbReference>
<dbReference type="PANTHER" id="PTHR43297">
    <property type="entry name" value="OLIGOPEPTIDE TRANSPORT ATP-BINDING PROTEIN APPD"/>
    <property type="match status" value="1"/>
</dbReference>
<dbReference type="GO" id="GO:0016887">
    <property type="term" value="F:ATP hydrolysis activity"/>
    <property type="evidence" value="ECO:0007669"/>
    <property type="project" value="InterPro"/>
</dbReference>
<dbReference type="InterPro" id="IPR027417">
    <property type="entry name" value="P-loop_NTPase"/>
</dbReference>
<evidence type="ECO:0000256" key="6">
    <source>
        <dbReference type="ARBA" id="ARBA00022840"/>
    </source>
</evidence>
<dbReference type="AlphaFoldDB" id="A0A1M6AD74"/>
<dbReference type="PROSITE" id="PS50893">
    <property type="entry name" value="ABC_TRANSPORTER_2"/>
    <property type="match status" value="2"/>
</dbReference>
<keyword evidence="5" id="KW-0547">Nucleotide-binding</keyword>
<protein>
    <submittedName>
        <fullName evidence="10">Peptide/nickel transport system ATP-binding protein</fullName>
    </submittedName>
</protein>
<evidence type="ECO:0000256" key="1">
    <source>
        <dbReference type="ARBA" id="ARBA00004417"/>
    </source>
</evidence>
<keyword evidence="6 10" id="KW-0067">ATP-binding</keyword>
<sequence length="685" mass="74006">MAENLLTVDGLSLDFRTGRGRVRALRDVSFPVRRGRILGIVGESGSGKSTVLWSILGLLARNAEVTAGRIDFEGRDLLTLGGADLRAVRGEKISVVFQDPMTSQIPVLPYARQMEDILYRRPLSRAAKRDAAVDLLRRVGIPDPDSRIDAYPHQFSGGMRQRAAIAMSMLTGPNLLLADEPTTALDVTTEAQIVALMRDLQTEFETTIVVVSHDLGLIAELCDDVVVMYAGEVVETGEVRDIFHHARHPYTRALLECDPARIAEVSRRLPVIRGDLPDLTRPLQGCIFAPRCQRAMPGCATIPPPVVPRGTGAAKCHLLDGPLADPDWPPPAGTATVPRQEAAAPPARPDGGTLLELRDVNVRFRTMGPIRARLRGVADPHVDAVLDAGLTIRAGETLALVGESGSGKTTLGRAILNLQPVDGGSVRFDGAEIANAPERRFKPLRRDMAMMFQDPVGSLSPRKSVRALITEPLLIHGVAGRDLDAEAERLADMVRLPRGFLSRYPHELSGGQARRVGVARALALNPRLIVADEPTAGLDVSVQGEILNLMSDLQAEHGLSYLFITHNLPVVRHVADRIAIMYLGRIVEAGPAAEIFAAPAHPYTAALVGGVPHPDPDRRRPPGSAIGGEVPSLLRRPRGCDFAARCPHAREACREAKPPHARIAPGHTHACLFPLRGANDTTRIR</sequence>
<dbReference type="PANTHER" id="PTHR43297:SF2">
    <property type="entry name" value="DIPEPTIDE TRANSPORT ATP-BINDING PROTEIN DPPD"/>
    <property type="match status" value="1"/>
</dbReference>
<keyword evidence="11" id="KW-1185">Reference proteome</keyword>
<evidence type="ECO:0000256" key="3">
    <source>
        <dbReference type="ARBA" id="ARBA00022448"/>
    </source>
</evidence>
<dbReference type="InterPro" id="IPR003439">
    <property type="entry name" value="ABC_transporter-like_ATP-bd"/>
</dbReference>
<evidence type="ECO:0000259" key="9">
    <source>
        <dbReference type="PROSITE" id="PS50893"/>
    </source>
</evidence>
<proteinExistence type="inferred from homology"/>
<evidence type="ECO:0000256" key="7">
    <source>
        <dbReference type="ARBA" id="ARBA00023136"/>
    </source>
</evidence>
<comment type="similarity">
    <text evidence="2">Belongs to the ABC transporter superfamily.</text>
</comment>
<comment type="subcellular location">
    <subcellularLocation>
        <location evidence="1">Cell inner membrane</location>
        <topology evidence="1">Peripheral membrane protein</topology>
    </subcellularLocation>
</comment>
<dbReference type="RefSeq" id="WP_073326006.1">
    <property type="nucleotide sequence ID" value="NZ_FQYO01000001.1"/>
</dbReference>
<evidence type="ECO:0000256" key="2">
    <source>
        <dbReference type="ARBA" id="ARBA00005417"/>
    </source>
</evidence>
<dbReference type="InterPro" id="IPR003593">
    <property type="entry name" value="AAA+_ATPase"/>
</dbReference>
<dbReference type="OrthoDB" id="9802264at2"/>
<dbReference type="PROSITE" id="PS00211">
    <property type="entry name" value="ABC_TRANSPORTER_1"/>
    <property type="match status" value="2"/>
</dbReference>
<reference evidence="10 11" key="1">
    <citation type="submission" date="2016-11" db="EMBL/GenBank/DDBJ databases">
        <authorList>
            <person name="Jaros S."/>
            <person name="Januszkiewicz K."/>
            <person name="Wedrychowicz H."/>
        </authorList>
    </citation>
    <scope>NUCLEOTIDE SEQUENCE [LARGE SCALE GENOMIC DNA]</scope>
    <source>
        <strain evidence="10 11">DSM 100565</strain>
    </source>
</reference>
<gene>
    <name evidence="10" type="ORF">SAMN05444417_0367</name>
</gene>
<feature type="domain" description="ABC transporter" evidence="9">
    <location>
        <begin position="357"/>
        <end position="608"/>
    </location>
</feature>
<evidence type="ECO:0000256" key="5">
    <source>
        <dbReference type="ARBA" id="ARBA00022741"/>
    </source>
</evidence>
<dbReference type="NCBIfam" id="TIGR01727">
    <property type="entry name" value="oligo_HPY"/>
    <property type="match status" value="2"/>
</dbReference>
<dbReference type="Proteomes" id="UP000184292">
    <property type="component" value="Unassembled WGS sequence"/>
</dbReference>
<dbReference type="CDD" id="cd03257">
    <property type="entry name" value="ABC_NikE_OppD_transporters"/>
    <property type="match status" value="2"/>
</dbReference>
<dbReference type="EMBL" id="FQYO01000001">
    <property type="protein sequence ID" value="SHI34341.1"/>
    <property type="molecule type" value="Genomic_DNA"/>
</dbReference>
<dbReference type="Pfam" id="PF08352">
    <property type="entry name" value="oligo_HPY"/>
    <property type="match status" value="2"/>
</dbReference>
<dbReference type="GO" id="GO:0005524">
    <property type="term" value="F:ATP binding"/>
    <property type="evidence" value="ECO:0007669"/>
    <property type="project" value="UniProtKB-KW"/>
</dbReference>
<dbReference type="SMART" id="SM00382">
    <property type="entry name" value="AAA"/>
    <property type="match status" value="2"/>
</dbReference>
<dbReference type="InterPro" id="IPR013563">
    <property type="entry name" value="Oligopep_ABC_C"/>
</dbReference>
<organism evidence="10 11">
    <name type="scientific">Wenxinia saemankumensis</name>
    <dbReference type="NCBI Taxonomy" id="1447782"/>
    <lineage>
        <taxon>Bacteria</taxon>
        <taxon>Pseudomonadati</taxon>
        <taxon>Pseudomonadota</taxon>
        <taxon>Alphaproteobacteria</taxon>
        <taxon>Rhodobacterales</taxon>
        <taxon>Roseobacteraceae</taxon>
        <taxon>Wenxinia</taxon>
    </lineage>
</organism>
<accession>A0A1M6AD74</accession>
<keyword evidence="4" id="KW-1003">Cell membrane</keyword>
<keyword evidence="7" id="KW-0472">Membrane</keyword>
<dbReference type="GO" id="GO:0055085">
    <property type="term" value="P:transmembrane transport"/>
    <property type="evidence" value="ECO:0007669"/>
    <property type="project" value="UniProtKB-ARBA"/>
</dbReference>
<feature type="region of interest" description="Disordered" evidence="8">
    <location>
        <begin position="324"/>
        <end position="352"/>
    </location>
</feature>
<evidence type="ECO:0000256" key="8">
    <source>
        <dbReference type="SAM" id="MobiDB-lite"/>
    </source>
</evidence>
<keyword evidence="3" id="KW-0813">Transport</keyword>
<dbReference type="Gene3D" id="3.40.50.300">
    <property type="entry name" value="P-loop containing nucleotide triphosphate hydrolases"/>
    <property type="match status" value="2"/>
</dbReference>
<dbReference type="GO" id="GO:0005886">
    <property type="term" value="C:plasma membrane"/>
    <property type="evidence" value="ECO:0007669"/>
    <property type="project" value="UniProtKB-SubCell"/>
</dbReference>
<dbReference type="SUPFAM" id="SSF52540">
    <property type="entry name" value="P-loop containing nucleoside triphosphate hydrolases"/>
    <property type="match status" value="2"/>
</dbReference>
<dbReference type="STRING" id="1447782.SAMN05444417_0367"/>
<evidence type="ECO:0000313" key="10">
    <source>
        <dbReference type="EMBL" id="SHI34341.1"/>
    </source>
</evidence>
<evidence type="ECO:0000313" key="11">
    <source>
        <dbReference type="Proteomes" id="UP000184292"/>
    </source>
</evidence>